<evidence type="ECO:0000256" key="2">
    <source>
        <dbReference type="ARBA" id="ARBA00006275"/>
    </source>
</evidence>
<keyword evidence="4" id="KW-0472">Membrane</keyword>
<keyword evidence="5" id="KW-0998">Cell outer membrane</keyword>
<accession>A0AAJ5WSJ5</accession>
<keyword evidence="3" id="KW-0732">Signal</keyword>
<feature type="domain" description="SusD-like N-terminal" evidence="7">
    <location>
        <begin position="71"/>
        <end position="233"/>
    </location>
</feature>
<proteinExistence type="inferred from homology"/>
<evidence type="ECO:0000313" key="8">
    <source>
        <dbReference type="EMBL" id="WEK35783.1"/>
    </source>
</evidence>
<dbReference type="Gene3D" id="1.25.40.390">
    <property type="match status" value="1"/>
</dbReference>
<comment type="subcellular location">
    <subcellularLocation>
        <location evidence="1">Cell outer membrane</location>
    </subcellularLocation>
</comment>
<evidence type="ECO:0000259" key="7">
    <source>
        <dbReference type="Pfam" id="PF14322"/>
    </source>
</evidence>
<organism evidence="8 9">
    <name type="scientific">Candidatus Pseudobacter hemicellulosilyticus</name>
    <dbReference type="NCBI Taxonomy" id="3121375"/>
    <lineage>
        <taxon>Bacteria</taxon>
        <taxon>Pseudomonadati</taxon>
        <taxon>Bacteroidota</taxon>
        <taxon>Chitinophagia</taxon>
        <taxon>Chitinophagales</taxon>
        <taxon>Chitinophagaceae</taxon>
        <taxon>Pseudobacter</taxon>
    </lineage>
</organism>
<evidence type="ECO:0000256" key="4">
    <source>
        <dbReference type="ARBA" id="ARBA00023136"/>
    </source>
</evidence>
<evidence type="ECO:0000256" key="3">
    <source>
        <dbReference type="ARBA" id="ARBA00022729"/>
    </source>
</evidence>
<feature type="domain" description="RagB/SusD" evidence="6">
    <location>
        <begin position="289"/>
        <end position="562"/>
    </location>
</feature>
<dbReference type="Pfam" id="PF14322">
    <property type="entry name" value="SusD-like_3"/>
    <property type="match status" value="1"/>
</dbReference>
<dbReference type="SUPFAM" id="SSF48452">
    <property type="entry name" value="TPR-like"/>
    <property type="match status" value="1"/>
</dbReference>
<dbReference type="PROSITE" id="PS51257">
    <property type="entry name" value="PROKAR_LIPOPROTEIN"/>
    <property type="match status" value="1"/>
</dbReference>
<evidence type="ECO:0000313" key="9">
    <source>
        <dbReference type="Proteomes" id="UP001220610"/>
    </source>
</evidence>
<comment type="similarity">
    <text evidence="2">Belongs to the SusD family.</text>
</comment>
<dbReference type="Proteomes" id="UP001220610">
    <property type="component" value="Chromosome"/>
</dbReference>
<dbReference type="GO" id="GO:0009279">
    <property type="term" value="C:cell outer membrane"/>
    <property type="evidence" value="ECO:0007669"/>
    <property type="project" value="UniProtKB-SubCell"/>
</dbReference>
<dbReference type="InterPro" id="IPR012944">
    <property type="entry name" value="SusD_RagB_dom"/>
</dbReference>
<sequence length="564" mass="62567">MRTGKLLLIAGTLLIAIAAGSCKRGLLDVFPSDSLSDETVFQDISTANRVLTNVYGSLPDGFSRRDQGPIGDGGNWSRGMTALAMAEDDAEGNNLASSTHGINMGIIPTTWAYAEDFWVGYYWVIRKANQFMERIDIVPGDAALKARMKAEAQFIRAFCYSELIKIYGGVPLMLKAGTPAEAVIPRNSYAECVTQIIKDCDEAANGLPSVMPPAELGRATKVAALALKARVLLYNASPLNNPTNDKQRWTDAANAAKAVMQFGPAPLGNNEYSLYPDYYKLFIDKAGNKEVIFARKFQNPSIHPPDGARNKWYMSVPGLNDGGWGGFCPTQNLVDAYEMKNGLAITAAGSGYDPQDPYTNRDSRLSKTVVHQGSIYKNGTFIEIWRGGNVNNESRLDSPKTGYGLMKLIDTSKHTNNGSADNDWVFLRFGEVLLNYAEAQNEAVGPDASVYEAVRLVRERAGQPALPAGLDQAAMRQRLINERRVELSFEEHRFFDVRRWKLGSTYFKGPVYKVQITKQPNGSLFYSYPLWETRDFKEFQNLLPIPQSEIDRNGLLDQNPEYPR</sequence>
<dbReference type="EMBL" id="CP119311">
    <property type="protein sequence ID" value="WEK35783.1"/>
    <property type="molecule type" value="Genomic_DNA"/>
</dbReference>
<evidence type="ECO:0000256" key="5">
    <source>
        <dbReference type="ARBA" id="ARBA00023237"/>
    </source>
</evidence>
<dbReference type="InterPro" id="IPR033985">
    <property type="entry name" value="SusD-like_N"/>
</dbReference>
<dbReference type="Pfam" id="PF07980">
    <property type="entry name" value="SusD_RagB"/>
    <property type="match status" value="1"/>
</dbReference>
<reference evidence="8" key="1">
    <citation type="submission" date="2023-03" db="EMBL/GenBank/DDBJ databases">
        <title>Andean soil-derived lignocellulolytic bacterial consortium as a source of novel taxa and putative plastic-active enzymes.</title>
        <authorList>
            <person name="Diaz-Garcia L."/>
            <person name="Chuvochina M."/>
            <person name="Feuerriegel G."/>
            <person name="Bunk B."/>
            <person name="Sproer C."/>
            <person name="Streit W.R."/>
            <person name="Rodriguez L.M."/>
            <person name="Overmann J."/>
            <person name="Jimenez D.J."/>
        </authorList>
    </citation>
    <scope>NUCLEOTIDE SEQUENCE</scope>
    <source>
        <strain evidence="8">MAG 7</strain>
    </source>
</reference>
<gene>
    <name evidence="8" type="ORF">P0Y53_25130</name>
</gene>
<evidence type="ECO:0000259" key="6">
    <source>
        <dbReference type="Pfam" id="PF07980"/>
    </source>
</evidence>
<name>A0AAJ5WSJ5_9BACT</name>
<protein>
    <submittedName>
        <fullName evidence="8">RagB/SusD family nutrient uptake outer membrane protein</fullName>
    </submittedName>
</protein>
<dbReference type="AlphaFoldDB" id="A0AAJ5WSJ5"/>
<dbReference type="CDD" id="cd08977">
    <property type="entry name" value="SusD"/>
    <property type="match status" value="1"/>
</dbReference>
<dbReference type="InterPro" id="IPR011990">
    <property type="entry name" value="TPR-like_helical_dom_sf"/>
</dbReference>
<evidence type="ECO:0000256" key="1">
    <source>
        <dbReference type="ARBA" id="ARBA00004442"/>
    </source>
</evidence>